<dbReference type="InterPro" id="IPR016040">
    <property type="entry name" value="NAD(P)-bd_dom"/>
</dbReference>
<dbReference type="AlphaFoldDB" id="A0A383F1G0"/>
<accession>A0A383F1G0</accession>
<proteinExistence type="predicted"/>
<feature type="domain" description="NAD(P)-binding" evidence="1">
    <location>
        <begin position="2"/>
        <end position="38"/>
    </location>
</feature>
<evidence type="ECO:0000259" key="1">
    <source>
        <dbReference type="Pfam" id="PF16363"/>
    </source>
</evidence>
<sequence length="80" mass="9237">DQYKRPADVPALLGDSTKAKKVLNWKPKVKFKNLVHMMLVADIKIKFEQSGIVPVDPQNRNSDDFYIEKAIELAQKLRKK</sequence>
<dbReference type="EMBL" id="UINC01230616">
    <property type="protein sequence ID" value="SVE62821.1"/>
    <property type="molecule type" value="Genomic_DNA"/>
</dbReference>
<dbReference type="Gene3D" id="3.90.25.10">
    <property type="entry name" value="UDP-galactose 4-epimerase, domain 1"/>
    <property type="match status" value="1"/>
</dbReference>
<protein>
    <recommendedName>
        <fullName evidence="1">NAD(P)-binding domain-containing protein</fullName>
    </recommendedName>
</protein>
<dbReference type="Gene3D" id="3.40.50.720">
    <property type="entry name" value="NAD(P)-binding Rossmann-like Domain"/>
    <property type="match status" value="1"/>
</dbReference>
<organism evidence="2">
    <name type="scientific">marine metagenome</name>
    <dbReference type="NCBI Taxonomy" id="408172"/>
    <lineage>
        <taxon>unclassified sequences</taxon>
        <taxon>metagenomes</taxon>
        <taxon>ecological metagenomes</taxon>
    </lineage>
</organism>
<reference evidence="2" key="1">
    <citation type="submission" date="2018-05" db="EMBL/GenBank/DDBJ databases">
        <authorList>
            <person name="Lanie J.A."/>
            <person name="Ng W.-L."/>
            <person name="Kazmierczak K.M."/>
            <person name="Andrzejewski T.M."/>
            <person name="Davidsen T.M."/>
            <person name="Wayne K.J."/>
            <person name="Tettelin H."/>
            <person name="Glass J.I."/>
            <person name="Rusch D."/>
            <person name="Podicherti R."/>
            <person name="Tsui H.-C.T."/>
            <person name="Winkler M.E."/>
        </authorList>
    </citation>
    <scope>NUCLEOTIDE SEQUENCE</scope>
</reference>
<evidence type="ECO:0000313" key="2">
    <source>
        <dbReference type="EMBL" id="SVE62821.1"/>
    </source>
</evidence>
<gene>
    <name evidence="2" type="ORF">METZ01_LOCUS515675</name>
</gene>
<feature type="non-terminal residue" evidence="2">
    <location>
        <position position="1"/>
    </location>
</feature>
<name>A0A383F1G0_9ZZZZ</name>
<dbReference type="Pfam" id="PF16363">
    <property type="entry name" value="GDP_Man_Dehyd"/>
    <property type="match status" value="1"/>
</dbReference>